<protein>
    <submittedName>
        <fullName evidence="2">Uncharacterized membrane protein</fullName>
    </submittedName>
</protein>
<accession>A0AAJ4W3W0</accession>
<dbReference type="PROSITE" id="PS51257">
    <property type="entry name" value="PROKAR_LIPOPROTEIN"/>
    <property type="match status" value="1"/>
</dbReference>
<gene>
    <name evidence="2" type="ORF">SAMN04488089_10236</name>
</gene>
<dbReference type="GeneID" id="66975709"/>
<keyword evidence="1" id="KW-0472">Membrane</keyword>
<dbReference type="RefSeq" id="WP_006265177.1">
    <property type="nucleotide sequence ID" value="NZ_CP010817.1"/>
</dbReference>
<feature type="transmembrane region" description="Helical" evidence="1">
    <location>
        <begin position="69"/>
        <end position="91"/>
    </location>
</feature>
<keyword evidence="1" id="KW-1133">Transmembrane helix</keyword>
<keyword evidence="1" id="KW-0812">Transmembrane</keyword>
<proteinExistence type="predicted"/>
<name>A0AAJ4W3W0_MYRPR</name>
<dbReference type="AlphaFoldDB" id="A0AAJ4W3W0"/>
<sequence>MLKTFNEKEIKTGKTMAIVSHITIIGCLIAIFMNLEPKNRFAGFYIKQSFGIWLFFYALAYTAGRFDSWMISGPFYFCFFLLWVYSFAGAINSEIKPLPKIGVYFQKWFDKLSA</sequence>
<evidence type="ECO:0000313" key="2">
    <source>
        <dbReference type="EMBL" id="SEQ19832.1"/>
    </source>
</evidence>
<evidence type="ECO:0000313" key="3">
    <source>
        <dbReference type="Proteomes" id="UP000183496"/>
    </source>
</evidence>
<evidence type="ECO:0000256" key="1">
    <source>
        <dbReference type="SAM" id="Phobius"/>
    </source>
</evidence>
<keyword evidence="3" id="KW-1185">Reference proteome</keyword>
<comment type="caution">
    <text evidence="2">The sequence shown here is derived from an EMBL/GenBank/DDBJ whole genome shotgun (WGS) entry which is preliminary data.</text>
</comment>
<dbReference type="Proteomes" id="UP000183496">
    <property type="component" value="Unassembled WGS sequence"/>
</dbReference>
<organism evidence="2 3">
    <name type="scientific">Myroides profundi</name>
    <dbReference type="NCBI Taxonomy" id="480520"/>
    <lineage>
        <taxon>Bacteria</taxon>
        <taxon>Pseudomonadati</taxon>
        <taxon>Bacteroidota</taxon>
        <taxon>Flavobacteriia</taxon>
        <taxon>Flavobacteriales</taxon>
        <taxon>Flavobacteriaceae</taxon>
        <taxon>Myroides</taxon>
    </lineage>
</organism>
<dbReference type="EMBL" id="FOFY01000002">
    <property type="protein sequence ID" value="SEQ19832.1"/>
    <property type="molecule type" value="Genomic_DNA"/>
</dbReference>
<feature type="transmembrane region" description="Helical" evidence="1">
    <location>
        <begin position="44"/>
        <end position="63"/>
    </location>
</feature>
<reference evidence="2 3" key="1">
    <citation type="submission" date="2016-10" db="EMBL/GenBank/DDBJ databases">
        <authorList>
            <person name="Varghese N."/>
            <person name="Submissions S."/>
        </authorList>
    </citation>
    <scope>NUCLEOTIDE SEQUENCE [LARGE SCALE GENOMIC DNA]</scope>
    <source>
        <strain evidence="3">DSM 19823 / KCTC 23066 / CCTCC M 208030 / D25</strain>
    </source>
</reference>
<feature type="transmembrane region" description="Helical" evidence="1">
    <location>
        <begin position="15"/>
        <end position="32"/>
    </location>
</feature>